<dbReference type="InterPro" id="IPR036866">
    <property type="entry name" value="RibonucZ/Hydroxyglut_hydro"/>
</dbReference>
<reference evidence="3 4" key="1">
    <citation type="journal article" date="2013" name="PLoS Genet.">
        <title>Distinctive expansion of potential virulence genes in the genome of the oomycete fish pathogen Saprolegnia parasitica.</title>
        <authorList>
            <person name="Jiang R.H."/>
            <person name="de Bruijn I."/>
            <person name="Haas B.J."/>
            <person name="Belmonte R."/>
            <person name="Lobach L."/>
            <person name="Christie J."/>
            <person name="van den Ackerveken G."/>
            <person name="Bottin A."/>
            <person name="Bulone V."/>
            <person name="Diaz-Moreno S.M."/>
            <person name="Dumas B."/>
            <person name="Fan L."/>
            <person name="Gaulin E."/>
            <person name="Govers F."/>
            <person name="Grenville-Briggs L.J."/>
            <person name="Horner N.R."/>
            <person name="Levin J.Z."/>
            <person name="Mammella M."/>
            <person name="Meijer H.J."/>
            <person name="Morris P."/>
            <person name="Nusbaum C."/>
            <person name="Oome S."/>
            <person name="Phillips A.J."/>
            <person name="van Rooyen D."/>
            <person name="Rzeszutek E."/>
            <person name="Saraiva M."/>
            <person name="Secombes C.J."/>
            <person name="Seidl M.F."/>
            <person name="Snel B."/>
            <person name="Stassen J.H."/>
            <person name="Sykes S."/>
            <person name="Tripathy S."/>
            <person name="van den Berg H."/>
            <person name="Vega-Arreguin J.C."/>
            <person name="Wawra S."/>
            <person name="Young S.K."/>
            <person name="Zeng Q."/>
            <person name="Dieguez-Uribeondo J."/>
            <person name="Russ C."/>
            <person name="Tyler B.M."/>
            <person name="van West P."/>
        </authorList>
    </citation>
    <scope>NUCLEOTIDE SEQUENCE [LARGE SCALE GENOMIC DNA]</scope>
    <source>
        <strain evidence="3 4">CBS 223.65</strain>
    </source>
</reference>
<dbReference type="STRING" id="695850.A0A067DA52"/>
<evidence type="ECO:0000313" key="4">
    <source>
        <dbReference type="Proteomes" id="UP000030745"/>
    </source>
</evidence>
<evidence type="ECO:0000259" key="2">
    <source>
        <dbReference type="Pfam" id="PF12706"/>
    </source>
</evidence>
<dbReference type="Gene3D" id="3.60.15.10">
    <property type="entry name" value="Ribonuclease Z/Hydroxyacylglutathione hydrolase-like"/>
    <property type="match status" value="1"/>
</dbReference>
<dbReference type="PANTHER" id="PTHR46504:SF2">
    <property type="entry name" value="TRNASE Z TRZ1"/>
    <property type="match status" value="1"/>
</dbReference>
<keyword evidence="4" id="KW-1185">Reference proteome</keyword>
<organism evidence="3 4">
    <name type="scientific">Saprolegnia parasitica (strain CBS 223.65)</name>
    <dbReference type="NCBI Taxonomy" id="695850"/>
    <lineage>
        <taxon>Eukaryota</taxon>
        <taxon>Sar</taxon>
        <taxon>Stramenopiles</taxon>
        <taxon>Oomycota</taxon>
        <taxon>Saprolegniomycetes</taxon>
        <taxon>Saprolegniales</taxon>
        <taxon>Saprolegniaceae</taxon>
        <taxon>Saprolegnia</taxon>
    </lineage>
</organism>
<sequence length="574" mass="62373">MRKANKATTGKGSATAARKQWFDDATLALVTNAQERAAKARGKGGKDSAREARERSSQLSTSADTVGVSFAGAAFQADYFSSKFAKRGLLVYAILQDLLAKNRSLIPVSLETVTVASFGGGPGTDAAGIVWIQREFLASSRIQCTLFDYETSWKRYVKTLDELFGDSVDVCFRPCDVTQGLNTDSNRHVCEVEAMDVLLFCYVCHETSARQNNVLQFYADLAVQAKAGAIVILADVKTTSKQCLERVAEAMASSRHVTRLALAKPPNAEAIVLRMDTKKCIFPLSVMAHLDTNPQVSVHSIAGVASCCYVESMDVAFDMGIVFGKAVGRKHVFITHGHIDHIKALPGHAGERSLSKAAPATYYVPAPLVEHVKQILATFEIMQESPLPATIVAVEAGMSFRISHTVLVKAFPTVHRVPSFGYVAYAVTKRLSDEYKDLPRDELIALRKAKVPIEIETLTPTVAYTGDTQVSFFDPNNEANCGDFLKANVLVTECTYIGDAIPPATAAERGHMHLLQLSAMQDRFQNQTLILTHCSPRYSAKALAEAVRLQWAAVAGANQQVWLAHGAESALVRG</sequence>
<dbReference type="InterPro" id="IPR001279">
    <property type="entry name" value="Metallo-B-lactamas"/>
</dbReference>
<accession>A0A067DA52</accession>
<evidence type="ECO:0000313" key="3">
    <source>
        <dbReference type="EMBL" id="KDO35526.1"/>
    </source>
</evidence>
<gene>
    <name evidence="3" type="ORF">SPRG_00372</name>
</gene>
<dbReference type="KEGG" id="spar:SPRG_00372"/>
<dbReference type="VEuPathDB" id="FungiDB:SPRG_00372"/>
<dbReference type="SUPFAM" id="SSF56281">
    <property type="entry name" value="Metallo-hydrolase/oxidoreductase"/>
    <property type="match status" value="1"/>
</dbReference>
<dbReference type="OrthoDB" id="527344at2759"/>
<feature type="compositionally biased region" description="Basic and acidic residues" evidence="1">
    <location>
        <begin position="44"/>
        <end position="56"/>
    </location>
</feature>
<name>A0A067DA52_SAPPC</name>
<dbReference type="PANTHER" id="PTHR46504">
    <property type="entry name" value="TRNASE Z TRZ1"/>
    <property type="match status" value="1"/>
</dbReference>
<protein>
    <recommendedName>
        <fullName evidence="2">Metallo-beta-lactamase domain-containing protein</fullName>
    </recommendedName>
</protein>
<dbReference type="GeneID" id="24123016"/>
<dbReference type="EMBL" id="KK583189">
    <property type="protein sequence ID" value="KDO35526.1"/>
    <property type="molecule type" value="Genomic_DNA"/>
</dbReference>
<feature type="region of interest" description="Disordered" evidence="1">
    <location>
        <begin position="36"/>
        <end position="60"/>
    </location>
</feature>
<dbReference type="Proteomes" id="UP000030745">
    <property type="component" value="Unassembled WGS sequence"/>
</dbReference>
<dbReference type="AlphaFoldDB" id="A0A067DA52"/>
<dbReference type="RefSeq" id="XP_012193861.1">
    <property type="nucleotide sequence ID" value="XM_012338471.1"/>
</dbReference>
<evidence type="ECO:0000256" key="1">
    <source>
        <dbReference type="SAM" id="MobiDB-lite"/>
    </source>
</evidence>
<proteinExistence type="predicted"/>
<feature type="domain" description="Metallo-beta-lactamase" evidence="2">
    <location>
        <begin position="330"/>
        <end position="533"/>
    </location>
</feature>
<dbReference type="Pfam" id="PF12706">
    <property type="entry name" value="Lactamase_B_2"/>
    <property type="match status" value="1"/>
</dbReference>